<name>A0A2P5C9G4_PARAD</name>
<sequence>MRVRVKIDADTPLRNRIHMFMIEVSREVSLLLQYDHLPDFCYDYGVIGHHYKECTRNRSSREEPTCLAKKRYGLWLNDSVPQTRTLEEQRLEKKKSLIELLVTQN</sequence>
<dbReference type="OrthoDB" id="1750790at2759"/>
<reference evidence="2" key="1">
    <citation type="submission" date="2016-06" db="EMBL/GenBank/DDBJ databases">
        <title>Parallel loss of symbiosis genes in relatives of nitrogen-fixing non-legume Parasponia.</title>
        <authorList>
            <person name="Van Velzen R."/>
            <person name="Holmer R."/>
            <person name="Bu F."/>
            <person name="Rutten L."/>
            <person name="Van Zeijl A."/>
            <person name="Liu W."/>
            <person name="Santuari L."/>
            <person name="Cao Q."/>
            <person name="Sharma T."/>
            <person name="Shen D."/>
            <person name="Roswanjaya Y."/>
            <person name="Wardhani T."/>
            <person name="Kalhor M.S."/>
            <person name="Jansen J."/>
            <person name="Van den Hoogen J."/>
            <person name="Gungor B."/>
            <person name="Hartog M."/>
            <person name="Hontelez J."/>
            <person name="Verver J."/>
            <person name="Yang W.-C."/>
            <person name="Schijlen E."/>
            <person name="Repin R."/>
            <person name="Schilthuizen M."/>
            <person name="Schranz E."/>
            <person name="Heidstra R."/>
            <person name="Miyata K."/>
            <person name="Fedorova E."/>
            <person name="Kohlen W."/>
            <person name="Bisseling T."/>
            <person name="Smit S."/>
            <person name="Geurts R."/>
        </authorList>
    </citation>
    <scope>NUCLEOTIDE SEQUENCE [LARGE SCALE GENOMIC DNA]</scope>
    <source>
        <strain evidence="2">cv. WU1-14</strain>
    </source>
</reference>
<accession>A0A2P5C9G4</accession>
<keyword evidence="2" id="KW-1185">Reference proteome</keyword>
<comment type="caution">
    <text evidence="1">The sequence shown here is derived from an EMBL/GenBank/DDBJ whole genome shotgun (WGS) entry which is preliminary data.</text>
</comment>
<evidence type="ECO:0000313" key="2">
    <source>
        <dbReference type="Proteomes" id="UP000237105"/>
    </source>
</evidence>
<evidence type="ECO:0000313" key="1">
    <source>
        <dbReference type="EMBL" id="PON57631.1"/>
    </source>
</evidence>
<organism evidence="1 2">
    <name type="scientific">Parasponia andersonii</name>
    <name type="common">Sponia andersonii</name>
    <dbReference type="NCBI Taxonomy" id="3476"/>
    <lineage>
        <taxon>Eukaryota</taxon>
        <taxon>Viridiplantae</taxon>
        <taxon>Streptophyta</taxon>
        <taxon>Embryophyta</taxon>
        <taxon>Tracheophyta</taxon>
        <taxon>Spermatophyta</taxon>
        <taxon>Magnoliopsida</taxon>
        <taxon>eudicotyledons</taxon>
        <taxon>Gunneridae</taxon>
        <taxon>Pentapetalae</taxon>
        <taxon>rosids</taxon>
        <taxon>fabids</taxon>
        <taxon>Rosales</taxon>
        <taxon>Cannabaceae</taxon>
        <taxon>Parasponia</taxon>
    </lineage>
</organism>
<protein>
    <submittedName>
        <fullName evidence="1">Zinc knuckle CX2CX4HX4C</fullName>
    </submittedName>
</protein>
<proteinExistence type="predicted"/>
<dbReference type="Proteomes" id="UP000237105">
    <property type="component" value="Unassembled WGS sequence"/>
</dbReference>
<dbReference type="EMBL" id="JXTB01000157">
    <property type="protein sequence ID" value="PON57631.1"/>
    <property type="molecule type" value="Genomic_DNA"/>
</dbReference>
<gene>
    <name evidence="1" type="ORF">PanWU01x14_171790</name>
</gene>
<dbReference type="AlphaFoldDB" id="A0A2P5C9G4"/>